<dbReference type="RefSeq" id="WP_306980500.1">
    <property type="nucleotide sequence ID" value="NZ_JAUSUA010000001.1"/>
</dbReference>
<reference evidence="3 4" key="1">
    <citation type="submission" date="2023-07" db="EMBL/GenBank/DDBJ databases">
        <title>Genomic Encyclopedia of Type Strains, Phase IV (KMG-IV): sequencing the most valuable type-strain genomes for metagenomic binning, comparative biology and taxonomic classification.</title>
        <authorList>
            <person name="Goeker M."/>
        </authorList>
    </citation>
    <scope>NUCLEOTIDE SEQUENCE [LARGE SCALE GENOMIC DNA]</scope>
    <source>
        <strain evidence="3 4">DSM 19154</strain>
    </source>
</reference>
<feature type="chain" id="PRO_5046864151" description="DUF4352 domain-containing protein" evidence="2">
    <location>
        <begin position="21"/>
        <end position="223"/>
    </location>
</feature>
<evidence type="ECO:0008006" key="5">
    <source>
        <dbReference type="Google" id="ProtNLM"/>
    </source>
</evidence>
<accession>A0ABT9YFG8</accession>
<evidence type="ECO:0000256" key="1">
    <source>
        <dbReference type="SAM" id="MobiDB-lite"/>
    </source>
</evidence>
<feature type="region of interest" description="Disordered" evidence="1">
    <location>
        <begin position="20"/>
        <end position="72"/>
    </location>
</feature>
<evidence type="ECO:0000313" key="4">
    <source>
        <dbReference type="Proteomes" id="UP001225034"/>
    </source>
</evidence>
<evidence type="ECO:0000313" key="3">
    <source>
        <dbReference type="EMBL" id="MDQ0206250.1"/>
    </source>
</evidence>
<keyword evidence="2" id="KW-0732">Signal</keyword>
<comment type="caution">
    <text evidence="3">The sequence shown here is derived from an EMBL/GenBank/DDBJ whole genome shotgun (WGS) entry which is preliminary data.</text>
</comment>
<feature type="signal peptide" evidence="2">
    <location>
        <begin position="1"/>
        <end position="20"/>
    </location>
</feature>
<dbReference type="Proteomes" id="UP001225034">
    <property type="component" value="Unassembled WGS sequence"/>
</dbReference>
<feature type="compositionally biased region" description="Acidic residues" evidence="1">
    <location>
        <begin position="26"/>
        <end position="64"/>
    </location>
</feature>
<organism evidence="3 4">
    <name type="scientific">Alkalicoccobacillus murimartini</name>
    <dbReference type="NCBI Taxonomy" id="171685"/>
    <lineage>
        <taxon>Bacteria</taxon>
        <taxon>Bacillati</taxon>
        <taxon>Bacillota</taxon>
        <taxon>Bacilli</taxon>
        <taxon>Bacillales</taxon>
        <taxon>Bacillaceae</taxon>
        <taxon>Alkalicoccobacillus</taxon>
    </lineage>
</organism>
<evidence type="ECO:0000256" key="2">
    <source>
        <dbReference type="SAM" id="SignalP"/>
    </source>
</evidence>
<gene>
    <name evidence="3" type="ORF">J2S05_001024</name>
</gene>
<dbReference type="EMBL" id="JAUSUA010000001">
    <property type="protein sequence ID" value="MDQ0206250.1"/>
    <property type="molecule type" value="Genomic_DNA"/>
</dbReference>
<sequence length="223" mass="24490">MKKLLCSAGLISLLALTACGENQEASSEDAESTSAESVEETNNGEEAADESTEETEDIEETVDNDWDHQVGDTNDDGSLLLLARNDSFDEIETGSMTLTLPQVTVSEVVEWPSEIAEFYEFEPTGIIQIDMELSNASEETILFYADQATITTSTGEQLEADFLASDHIDGDFIGAVNKSGSVRYMLKNSDPNEIEWVRVLIDAPHDEESFDNVGEKVDVQIDF</sequence>
<name>A0ABT9YFG8_9BACI</name>
<dbReference type="PROSITE" id="PS51257">
    <property type="entry name" value="PROKAR_LIPOPROTEIN"/>
    <property type="match status" value="1"/>
</dbReference>
<keyword evidence="4" id="KW-1185">Reference proteome</keyword>
<proteinExistence type="predicted"/>
<protein>
    <recommendedName>
        <fullName evidence="5">DUF4352 domain-containing protein</fullName>
    </recommendedName>
</protein>